<gene>
    <name evidence="3" type="primary">Gtf3c6_1</name>
    <name evidence="3" type="ORF">FJT64_023918</name>
</gene>
<evidence type="ECO:0000259" key="2">
    <source>
        <dbReference type="Pfam" id="PF10419"/>
    </source>
</evidence>
<feature type="compositionally biased region" description="Polar residues" evidence="1">
    <location>
        <begin position="186"/>
        <end position="205"/>
    </location>
</feature>
<evidence type="ECO:0000256" key="1">
    <source>
        <dbReference type="SAM" id="MobiDB-lite"/>
    </source>
</evidence>
<dbReference type="OrthoDB" id="1877767at2759"/>
<organism evidence="3 4">
    <name type="scientific">Amphibalanus amphitrite</name>
    <name type="common">Striped barnacle</name>
    <name type="synonym">Balanus amphitrite</name>
    <dbReference type="NCBI Taxonomy" id="1232801"/>
    <lineage>
        <taxon>Eukaryota</taxon>
        <taxon>Metazoa</taxon>
        <taxon>Ecdysozoa</taxon>
        <taxon>Arthropoda</taxon>
        <taxon>Crustacea</taxon>
        <taxon>Multicrustacea</taxon>
        <taxon>Cirripedia</taxon>
        <taxon>Thoracica</taxon>
        <taxon>Thoracicalcarea</taxon>
        <taxon>Balanomorpha</taxon>
        <taxon>Balanoidea</taxon>
        <taxon>Balanidae</taxon>
        <taxon>Amphibalaninae</taxon>
        <taxon>Amphibalanus</taxon>
    </lineage>
</organism>
<dbReference type="AlphaFoldDB" id="A0A6A4WNQ9"/>
<reference evidence="3 4" key="1">
    <citation type="submission" date="2019-07" db="EMBL/GenBank/DDBJ databases">
        <title>Draft genome assembly of a fouling barnacle, Amphibalanus amphitrite (Darwin, 1854): The first reference genome for Thecostraca.</title>
        <authorList>
            <person name="Kim W."/>
        </authorList>
    </citation>
    <scope>NUCLEOTIDE SEQUENCE [LARGE SCALE GENOMIC DNA]</scope>
    <source>
        <strain evidence="3">SNU_AA5</strain>
        <tissue evidence="3">Soma without cirri and trophi</tissue>
    </source>
</reference>
<dbReference type="PANTHER" id="PTHR21860">
    <property type="entry name" value="TRANSCRIPTION INITIATION FACTOR IIIC TFIIIC , POLYPEPTIDE 6-RELATED"/>
    <property type="match status" value="1"/>
</dbReference>
<evidence type="ECO:0000313" key="3">
    <source>
        <dbReference type="EMBL" id="KAF0304272.1"/>
    </source>
</evidence>
<evidence type="ECO:0000313" key="4">
    <source>
        <dbReference type="Proteomes" id="UP000440578"/>
    </source>
</evidence>
<feature type="compositionally biased region" description="Basic and acidic residues" evidence="1">
    <location>
        <begin position="144"/>
        <end position="167"/>
    </location>
</feature>
<comment type="caution">
    <text evidence="3">The sequence shown here is derived from an EMBL/GenBank/DDBJ whole genome shotgun (WGS) entry which is preliminary data.</text>
</comment>
<dbReference type="GO" id="GO:0006383">
    <property type="term" value="P:transcription by RNA polymerase III"/>
    <property type="evidence" value="ECO:0007669"/>
    <property type="project" value="InterPro"/>
</dbReference>
<dbReference type="PANTHER" id="PTHR21860:SF2">
    <property type="entry name" value="GENERAL TRANSCRIPTION FACTOR 3C POLYPEPTIDE 6"/>
    <property type="match status" value="1"/>
</dbReference>
<dbReference type="Proteomes" id="UP000440578">
    <property type="component" value="Unassembled WGS sequence"/>
</dbReference>
<proteinExistence type="predicted"/>
<sequence>MESGDSEYEEEEMVVLVELHGLVDDELLTKGCSYQFVGIDTDKPVLQLGKYNFLGHYEDQIGSALFLGQSTDDGGQKTWSKVCFSDKKLSMQRVFLRKKGEEPPPVTPPPEAEDSTEEPEKETESGGGSEKDRETELEPSSGTAEKEKEPCSETAEKDQKQAGDAKTDSAPAEGGSDVEMTPAEGSGTQKAQNSDSEPPSNSDKP</sequence>
<protein>
    <submittedName>
        <fullName evidence="3">General transcription factor 3C polypeptide 6</fullName>
    </submittedName>
</protein>
<dbReference type="Gene3D" id="2.60.40.4370">
    <property type="match status" value="1"/>
</dbReference>
<dbReference type="GO" id="GO:0000127">
    <property type="term" value="C:transcription factor TFIIIC complex"/>
    <property type="evidence" value="ECO:0007669"/>
    <property type="project" value="TreeGrafter"/>
</dbReference>
<feature type="domain" description="Transcription factor TFIIIC triple barrel" evidence="2">
    <location>
        <begin position="9"/>
        <end position="96"/>
    </location>
</feature>
<dbReference type="InterPro" id="IPR019481">
    <property type="entry name" value="TFIIIC_triple_barrel"/>
</dbReference>
<dbReference type="EMBL" id="VIIS01000861">
    <property type="protein sequence ID" value="KAF0304272.1"/>
    <property type="molecule type" value="Genomic_DNA"/>
</dbReference>
<feature type="region of interest" description="Disordered" evidence="1">
    <location>
        <begin position="96"/>
        <end position="205"/>
    </location>
</feature>
<feature type="compositionally biased region" description="Acidic residues" evidence="1">
    <location>
        <begin position="111"/>
        <end position="121"/>
    </location>
</feature>
<accession>A0A6A4WNQ9</accession>
<dbReference type="Pfam" id="PF10419">
    <property type="entry name" value="TFIIIC_sub6"/>
    <property type="match status" value="1"/>
</dbReference>
<keyword evidence="4" id="KW-1185">Reference proteome</keyword>
<name>A0A6A4WNQ9_AMPAM</name>
<dbReference type="InterPro" id="IPR042771">
    <property type="entry name" value="GTF3C6-like"/>
</dbReference>